<dbReference type="EMBL" id="CP036348">
    <property type="protein sequence ID" value="QDV69040.1"/>
    <property type="molecule type" value="Genomic_DNA"/>
</dbReference>
<organism evidence="1 2">
    <name type="scientific">Rosistilla carotiformis</name>
    <dbReference type="NCBI Taxonomy" id="2528017"/>
    <lineage>
        <taxon>Bacteria</taxon>
        <taxon>Pseudomonadati</taxon>
        <taxon>Planctomycetota</taxon>
        <taxon>Planctomycetia</taxon>
        <taxon>Pirellulales</taxon>
        <taxon>Pirellulaceae</taxon>
        <taxon>Rosistilla</taxon>
    </lineage>
</organism>
<accession>A0A518JU16</accession>
<dbReference type="KEGG" id="rcf:Poly24_27540"/>
<reference evidence="1 2" key="1">
    <citation type="submission" date="2019-02" db="EMBL/GenBank/DDBJ databases">
        <title>Deep-cultivation of Planctomycetes and their phenomic and genomic characterization uncovers novel biology.</title>
        <authorList>
            <person name="Wiegand S."/>
            <person name="Jogler M."/>
            <person name="Boedeker C."/>
            <person name="Pinto D."/>
            <person name="Vollmers J."/>
            <person name="Rivas-Marin E."/>
            <person name="Kohn T."/>
            <person name="Peeters S.H."/>
            <person name="Heuer A."/>
            <person name="Rast P."/>
            <person name="Oberbeckmann S."/>
            <person name="Bunk B."/>
            <person name="Jeske O."/>
            <person name="Meyerdierks A."/>
            <person name="Storesund J.E."/>
            <person name="Kallscheuer N."/>
            <person name="Luecker S."/>
            <person name="Lage O.M."/>
            <person name="Pohl T."/>
            <person name="Merkel B.J."/>
            <person name="Hornburger P."/>
            <person name="Mueller R.-W."/>
            <person name="Bruemmer F."/>
            <person name="Labrenz M."/>
            <person name="Spormann A.M."/>
            <person name="Op den Camp H."/>
            <person name="Overmann J."/>
            <person name="Amann R."/>
            <person name="Jetten M.S.M."/>
            <person name="Mascher T."/>
            <person name="Medema M.H."/>
            <person name="Devos D.P."/>
            <person name="Kaster A.-K."/>
            <person name="Ovreas L."/>
            <person name="Rohde M."/>
            <person name="Galperin M.Y."/>
            <person name="Jogler C."/>
        </authorList>
    </citation>
    <scope>NUCLEOTIDE SEQUENCE [LARGE SCALE GENOMIC DNA]</scope>
    <source>
        <strain evidence="1 2">Poly24</strain>
    </source>
</reference>
<dbReference type="Proteomes" id="UP000315082">
    <property type="component" value="Chromosome"/>
</dbReference>
<name>A0A518JU16_9BACT</name>
<evidence type="ECO:0000313" key="1">
    <source>
        <dbReference type="EMBL" id="QDV69040.1"/>
    </source>
</evidence>
<gene>
    <name evidence="1" type="ORF">Poly24_27540</name>
</gene>
<protein>
    <submittedName>
        <fullName evidence="1">Uncharacterized protein</fullName>
    </submittedName>
</protein>
<proteinExistence type="predicted"/>
<sequence length="328" mass="37696">MLISNVLSPEMFDSEHFSDSAYHLNVEILLMGIATNGIVLVDADKKLYDQLCDKVEALAGTGKGKKTHILFEELLKQKRERKIVRFVTCRPKFENGRSEEEMVATLAIKCRSDTLIVSSPEEAAKFAMMARGSSVVPTSEYIQSDAEARRRHFSEAHLPPLDTLRPEVFDKTIVQATKFSKQLRFYDAMIGKGTGTSRFRDGIRRILKLWRDGSHFGRENLSAEIYTVVDKSHYRKKKPSESYYIVKKELVQRLQDELGIPINFFFKEDDSRISHCRMLQTESICINFDQGFDIFKPDGSFRRMVVNLYPAGEVHLSEYRNLPDFSLT</sequence>
<evidence type="ECO:0000313" key="2">
    <source>
        <dbReference type="Proteomes" id="UP000315082"/>
    </source>
</evidence>
<dbReference type="AlphaFoldDB" id="A0A518JU16"/>
<keyword evidence="2" id="KW-1185">Reference proteome</keyword>